<dbReference type="Gene3D" id="3.20.20.10">
    <property type="entry name" value="Alanine racemase"/>
    <property type="match status" value="1"/>
</dbReference>
<dbReference type="GO" id="GO:0008721">
    <property type="term" value="F:D-serine ammonia-lyase activity"/>
    <property type="evidence" value="ECO:0007669"/>
    <property type="project" value="TreeGrafter"/>
</dbReference>
<dbReference type="EMBL" id="CASHTH010002186">
    <property type="protein sequence ID" value="CAI8025861.1"/>
    <property type="molecule type" value="Genomic_DNA"/>
</dbReference>
<sequence length="196" mass="20776">MANVPGPEGDDPDSQARQTRERLQVAVDAKDLMESAGLSVPEVSVGGAHCYTAVRDLPGITEVRAGRYPLMDVRLQSHLPDLSLAAMVLATVISHPVPEIAVLDSGHKATGPDNGRPVLQGVEGGFAARFSAEHGIVELESGAEGALAPGEVARLAPWELASTINQYDFIRAVRNGRLEGYWPLSARGRFASKSNS</sequence>
<comment type="caution">
    <text evidence="2">The sequence shown here is derived from an EMBL/GenBank/DDBJ whole genome shotgun (WGS) entry which is preliminary data.</text>
</comment>
<dbReference type="InterPro" id="IPR042208">
    <property type="entry name" value="D-ser_dehydrat-like_sf"/>
</dbReference>
<evidence type="ECO:0000313" key="2">
    <source>
        <dbReference type="EMBL" id="CAI8025861.1"/>
    </source>
</evidence>
<dbReference type="AlphaFoldDB" id="A0AA35SBZ3"/>
<protein>
    <submittedName>
        <fullName evidence="2">3-hydroxy-D-aspartate aldolase</fullName>
    </submittedName>
</protein>
<reference evidence="2" key="1">
    <citation type="submission" date="2023-03" db="EMBL/GenBank/DDBJ databases">
        <authorList>
            <person name="Steffen K."/>
            <person name="Cardenas P."/>
        </authorList>
    </citation>
    <scope>NUCLEOTIDE SEQUENCE</scope>
</reference>
<name>A0AA35SBZ3_GEOBA</name>
<evidence type="ECO:0000259" key="1">
    <source>
        <dbReference type="SMART" id="SM01119"/>
    </source>
</evidence>
<keyword evidence="3" id="KW-1185">Reference proteome</keyword>
<dbReference type="InterPro" id="IPR029066">
    <property type="entry name" value="PLP-binding_barrel"/>
</dbReference>
<dbReference type="Gene3D" id="2.40.37.20">
    <property type="entry name" value="D-serine dehydratase-like domain"/>
    <property type="match status" value="1"/>
</dbReference>
<feature type="domain" description="D-serine dehydratase-like" evidence="1">
    <location>
        <begin position="85"/>
        <end position="174"/>
    </location>
</feature>
<dbReference type="PANTHER" id="PTHR28004:SF2">
    <property type="entry name" value="D-SERINE DEHYDRATASE"/>
    <property type="match status" value="1"/>
</dbReference>
<dbReference type="GO" id="GO:0036088">
    <property type="term" value="P:D-serine catabolic process"/>
    <property type="evidence" value="ECO:0007669"/>
    <property type="project" value="TreeGrafter"/>
</dbReference>
<dbReference type="Proteomes" id="UP001174909">
    <property type="component" value="Unassembled WGS sequence"/>
</dbReference>
<proteinExistence type="predicted"/>
<gene>
    <name evidence="2" type="ORF">GBAR_LOCUS14912</name>
</gene>
<dbReference type="SMART" id="SM01119">
    <property type="entry name" value="D-ser_dehydrat"/>
    <property type="match status" value="1"/>
</dbReference>
<organism evidence="2 3">
    <name type="scientific">Geodia barretti</name>
    <name type="common">Barrett's horny sponge</name>
    <dbReference type="NCBI Taxonomy" id="519541"/>
    <lineage>
        <taxon>Eukaryota</taxon>
        <taxon>Metazoa</taxon>
        <taxon>Porifera</taxon>
        <taxon>Demospongiae</taxon>
        <taxon>Heteroscleromorpha</taxon>
        <taxon>Tetractinellida</taxon>
        <taxon>Astrophorina</taxon>
        <taxon>Geodiidae</taxon>
        <taxon>Geodia</taxon>
    </lineage>
</organism>
<dbReference type="InterPro" id="IPR051466">
    <property type="entry name" value="D-amino_acid_metab_enzyme"/>
</dbReference>
<dbReference type="InterPro" id="IPR026956">
    <property type="entry name" value="D-ser_dehydrat-like_dom"/>
</dbReference>
<accession>A0AA35SBZ3</accession>
<evidence type="ECO:0000313" key="3">
    <source>
        <dbReference type="Proteomes" id="UP001174909"/>
    </source>
</evidence>
<dbReference type="PANTHER" id="PTHR28004">
    <property type="entry name" value="ZGC:162816-RELATED"/>
    <property type="match status" value="1"/>
</dbReference>
<dbReference type="Pfam" id="PF14031">
    <property type="entry name" value="D-ser_dehydrat"/>
    <property type="match status" value="1"/>
</dbReference>